<evidence type="ECO:0000313" key="11">
    <source>
        <dbReference type="EMBL" id="OGD43299.1"/>
    </source>
</evidence>
<dbReference type="PROSITE" id="PS01199">
    <property type="entry name" value="RIBOSOMAL_L1"/>
    <property type="match status" value="1"/>
</dbReference>
<comment type="subunit">
    <text evidence="9">Part of the 50S ribosomal subunit.</text>
</comment>
<evidence type="ECO:0000256" key="3">
    <source>
        <dbReference type="ARBA" id="ARBA00022730"/>
    </source>
</evidence>
<keyword evidence="7 9" id="KW-0687">Ribonucleoprotein</keyword>
<dbReference type="NCBIfam" id="TIGR01169">
    <property type="entry name" value="rplA_bact"/>
    <property type="match status" value="1"/>
</dbReference>
<dbReference type="InterPro" id="IPR005878">
    <property type="entry name" value="Ribosom_uL1_bac-type"/>
</dbReference>
<protein>
    <recommendedName>
        <fullName evidence="8 9">Large ribosomal subunit protein uL1</fullName>
    </recommendedName>
</protein>
<keyword evidence="3 9" id="KW-0699">rRNA-binding</keyword>
<dbReference type="FunFam" id="3.40.50.790:FF:000001">
    <property type="entry name" value="50S ribosomal protein L1"/>
    <property type="match status" value="1"/>
</dbReference>
<reference evidence="11 12" key="1">
    <citation type="journal article" date="2016" name="Nat. Commun.">
        <title>Thousands of microbial genomes shed light on interconnected biogeochemical processes in an aquifer system.</title>
        <authorList>
            <person name="Anantharaman K."/>
            <person name="Brown C.T."/>
            <person name="Hug L.A."/>
            <person name="Sharon I."/>
            <person name="Castelle C.J."/>
            <person name="Probst A.J."/>
            <person name="Thomas B.C."/>
            <person name="Singh A."/>
            <person name="Wilkins M.J."/>
            <person name="Karaoz U."/>
            <person name="Brodie E.L."/>
            <person name="Williams K.H."/>
            <person name="Hubbard S.S."/>
            <person name="Banfield J.F."/>
        </authorList>
    </citation>
    <scope>NUCLEOTIDE SEQUENCE [LARGE SCALE GENOMIC DNA]</scope>
</reference>
<dbReference type="InterPro" id="IPR016095">
    <property type="entry name" value="Ribosomal_uL1_3-a/b-sand"/>
</dbReference>
<evidence type="ECO:0000256" key="2">
    <source>
        <dbReference type="ARBA" id="ARBA00022491"/>
    </source>
</evidence>
<comment type="function">
    <text evidence="9">Protein L1 is also a translational repressor protein, it controls the translation of the L11 operon by binding to its mRNA.</text>
</comment>
<evidence type="ECO:0000256" key="10">
    <source>
        <dbReference type="RuleBase" id="RU000659"/>
    </source>
</evidence>
<evidence type="ECO:0000256" key="8">
    <source>
        <dbReference type="ARBA" id="ARBA00035241"/>
    </source>
</evidence>
<comment type="function">
    <text evidence="9">Binds directly to 23S rRNA. The L1 stalk is quite mobile in the ribosome, and is involved in E site tRNA release.</text>
</comment>
<dbReference type="AlphaFoldDB" id="A0A1F5CKB6"/>
<keyword evidence="9" id="KW-0820">tRNA-binding</keyword>
<dbReference type="PANTHER" id="PTHR36427">
    <property type="entry name" value="54S RIBOSOMAL PROTEIN L1, MITOCHONDRIAL"/>
    <property type="match status" value="1"/>
</dbReference>
<gene>
    <name evidence="9" type="primary">rplA</name>
    <name evidence="11" type="ORF">A2567_02160</name>
</gene>
<proteinExistence type="inferred from homology"/>
<keyword evidence="4 9" id="KW-0810">Translation regulation</keyword>
<dbReference type="GO" id="GO:0019843">
    <property type="term" value="F:rRNA binding"/>
    <property type="evidence" value="ECO:0007669"/>
    <property type="project" value="UniProtKB-UniRule"/>
</dbReference>
<dbReference type="GO" id="GO:0003735">
    <property type="term" value="F:structural constituent of ribosome"/>
    <property type="evidence" value="ECO:0007669"/>
    <property type="project" value="InterPro"/>
</dbReference>
<dbReference type="GO" id="GO:0000049">
    <property type="term" value="F:tRNA binding"/>
    <property type="evidence" value="ECO:0007669"/>
    <property type="project" value="UniProtKB-KW"/>
</dbReference>
<dbReference type="InterPro" id="IPR023673">
    <property type="entry name" value="Ribosomal_uL1_CS"/>
</dbReference>
<evidence type="ECO:0000256" key="7">
    <source>
        <dbReference type="ARBA" id="ARBA00023274"/>
    </source>
</evidence>
<comment type="similarity">
    <text evidence="1 9 10">Belongs to the universal ribosomal protein uL1 family.</text>
</comment>
<dbReference type="PANTHER" id="PTHR36427:SF3">
    <property type="entry name" value="LARGE RIBOSOMAL SUBUNIT PROTEIN UL1M"/>
    <property type="match status" value="1"/>
</dbReference>
<dbReference type="GO" id="GO:0006417">
    <property type="term" value="P:regulation of translation"/>
    <property type="evidence" value="ECO:0007669"/>
    <property type="project" value="UniProtKB-KW"/>
</dbReference>
<evidence type="ECO:0000256" key="1">
    <source>
        <dbReference type="ARBA" id="ARBA00010531"/>
    </source>
</evidence>
<dbReference type="Proteomes" id="UP000178974">
    <property type="component" value="Unassembled WGS sequence"/>
</dbReference>
<evidence type="ECO:0000256" key="6">
    <source>
        <dbReference type="ARBA" id="ARBA00022980"/>
    </source>
</evidence>
<dbReference type="CDD" id="cd00403">
    <property type="entry name" value="Ribosomal_L1"/>
    <property type="match status" value="1"/>
</dbReference>
<keyword evidence="5 9" id="KW-0694">RNA-binding</keyword>
<dbReference type="InterPro" id="IPR028364">
    <property type="entry name" value="Ribosomal_uL1/biogenesis"/>
</dbReference>
<dbReference type="SUPFAM" id="SSF56808">
    <property type="entry name" value="Ribosomal protein L1"/>
    <property type="match status" value="1"/>
</dbReference>
<dbReference type="GO" id="GO:0006412">
    <property type="term" value="P:translation"/>
    <property type="evidence" value="ECO:0007669"/>
    <property type="project" value="UniProtKB-UniRule"/>
</dbReference>
<dbReference type="Gene3D" id="3.40.50.790">
    <property type="match status" value="1"/>
</dbReference>
<accession>A0A1F5CKB6</accession>
<keyword evidence="6 9" id="KW-0689">Ribosomal protein</keyword>
<evidence type="ECO:0000256" key="5">
    <source>
        <dbReference type="ARBA" id="ARBA00022884"/>
    </source>
</evidence>
<evidence type="ECO:0000256" key="9">
    <source>
        <dbReference type="HAMAP-Rule" id="MF_01318"/>
    </source>
</evidence>
<dbReference type="InterPro" id="IPR002143">
    <property type="entry name" value="Ribosomal_uL1"/>
</dbReference>
<dbReference type="InterPro" id="IPR023674">
    <property type="entry name" value="Ribosomal_uL1-like"/>
</dbReference>
<comment type="caution">
    <text evidence="11">The sequence shown here is derived from an EMBL/GenBank/DDBJ whole genome shotgun (WGS) entry which is preliminary data.</text>
</comment>
<name>A0A1F5CKB6_9BACT</name>
<dbReference type="Gene3D" id="3.30.190.20">
    <property type="match status" value="1"/>
</dbReference>
<dbReference type="EMBL" id="MEZA01000004">
    <property type="protein sequence ID" value="OGD43299.1"/>
    <property type="molecule type" value="Genomic_DNA"/>
</dbReference>
<evidence type="ECO:0000313" key="12">
    <source>
        <dbReference type="Proteomes" id="UP000178974"/>
    </source>
</evidence>
<dbReference type="PIRSF" id="PIRSF002155">
    <property type="entry name" value="Ribosomal_L1"/>
    <property type="match status" value="1"/>
</dbReference>
<dbReference type="HAMAP" id="MF_01318_B">
    <property type="entry name" value="Ribosomal_uL1_B"/>
    <property type="match status" value="1"/>
</dbReference>
<organism evidence="11 12">
    <name type="scientific">Candidatus Azambacteria bacterium RIFOXYD1_FULL_42_11</name>
    <dbReference type="NCBI Taxonomy" id="1797310"/>
    <lineage>
        <taxon>Bacteria</taxon>
        <taxon>Candidatus Azamiibacteriota</taxon>
    </lineage>
</organism>
<dbReference type="Pfam" id="PF00687">
    <property type="entry name" value="Ribosomal_L1"/>
    <property type="match status" value="1"/>
</dbReference>
<sequence length="244" mass="26189">MTEVEKKKRRLGRHGKKYSDARSKIEIGKQYKLDEAFGLLPEVAYAKFDETVDVAFNLGVDPKHADQMVRGAIVLPHGIGKSVRIAVLAKGDKAREAEAAGADIVGADDLIEKISGGWMDFDKMIATPDMMVAVSKVGKILGPRGLMPNPKLGTVTFDVTKAIKEQKLGKIEYRTEKTGIIHVPIGKKSFGSQKLKDNFLTLAGAILKAKPPTSKGTYIKGIVLSTTMSPGISIDAVDVTAVAG</sequence>
<keyword evidence="2 9" id="KW-0678">Repressor</keyword>
<evidence type="ECO:0000256" key="4">
    <source>
        <dbReference type="ARBA" id="ARBA00022845"/>
    </source>
</evidence>
<dbReference type="GO" id="GO:0015934">
    <property type="term" value="C:large ribosomal subunit"/>
    <property type="evidence" value="ECO:0007669"/>
    <property type="project" value="InterPro"/>
</dbReference>